<gene>
    <name evidence="1" type="ORF">DJ52_01805</name>
</gene>
<reference evidence="1 2" key="1">
    <citation type="submission" date="2014-04" db="EMBL/GenBank/DDBJ databases">
        <title>Whole genome sequence of 'Brachyspira hampsonii' D13-03603F2.</title>
        <authorList>
            <person name="Patterson A.H."/>
            <person name="Chaban B."/>
            <person name="Fernando C."/>
            <person name="Harding J.C."/>
            <person name="Hill J.E."/>
        </authorList>
    </citation>
    <scope>NUCLEOTIDE SEQUENCE [LARGE SCALE GENOMIC DNA]</scope>
    <source>
        <strain evidence="1 2">D13-03603F2</strain>
    </source>
</reference>
<proteinExistence type="predicted"/>
<sequence>MRNTLRMLANIYAYNAYSDNLNKIIDRLYNSNKSYDVRSFGKKYINSKKYKRVKKNRRKINEYRYR</sequence>
<name>A0ABX5B8G4_9SPIR</name>
<dbReference type="Proteomes" id="UP000238924">
    <property type="component" value="Unassembled WGS sequence"/>
</dbReference>
<dbReference type="RefSeq" id="WP_104617920.1">
    <property type="nucleotide sequence ID" value="NZ_JJMJ01000028.1"/>
</dbReference>
<evidence type="ECO:0000313" key="2">
    <source>
        <dbReference type="Proteomes" id="UP000238924"/>
    </source>
</evidence>
<comment type="caution">
    <text evidence="1">The sequence shown here is derived from an EMBL/GenBank/DDBJ whole genome shotgun (WGS) entry which is preliminary data.</text>
</comment>
<evidence type="ECO:0000313" key="1">
    <source>
        <dbReference type="EMBL" id="PPS22956.1"/>
    </source>
</evidence>
<keyword evidence="2" id="KW-1185">Reference proteome</keyword>
<accession>A0ABX5B8G4</accession>
<protein>
    <submittedName>
        <fullName evidence="1">Uncharacterized protein</fullName>
    </submittedName>
</protein>
<organism evidence="1 2">
    <name type="scientific">Brachyspira murdochii</name>
    <dbReference type="NCBI Taxonomy" id="84378"/>
    <lineage>
        <taxon>Bacteria</taxon>
        <taxon>Pseudomonadati</taxon>
        <taxon>Spirochaetota</taxon>
        <taxon>Spirochaetia</taxon>
        <taxon>Brachyspirales</taxon>
        <taxon>Brachyspiraceae</taxon>
        <taxon>Brachyspira</taxon>
    </lineage>
</organism>
<dbReference type="EMBL" id="JJMJ01000028">
    <property type="protein sequence ID" value="PPS22956.1"/>
    <property type="molecule type" value="Genomic_DNA"/>
</dbReference>